<dbReference type="EC" id="4.3.2.9" evidence="1"/>
<dbReference type="InterPro" id="IPR013024">
    <property type="entry name" value="GGCT-like"/>
</dbReference>
<dbReference type="PANTHER" id="PTHR12935:SF0">
    <property type="entry name" value="GAMMA-GLUTAMYLCYCLOTRANSFERASE"/>
    <property type="match status" value="1"/>
</dbReference>
<feature type="binding site" evidence="4">
    <location>
        <begin position="27"/>
        <end position="32"/>
    </location>
    <ligand>
        <name>substrate</name>
    </ligand>
</feature>
<dbReference type="SUPFAM" id="SSF110857">
    <property type="entry name" value="Gamma-glutamyl cyclotransferase-like"/>
    <property type="match status" value="1"/>
</dbReference>
<dbReference type="Gene3D" id="3.10.490.10">
    <property type="entry name" value="Gamma-glutamyl cyclotransferase-like"/>
    <property type="match status" value="1"/>
</dbReference>
<feature type="active site" description="Proton acceptor" evidence="3">
    <location>
        <position position="102"/>
    </location>
</feature>
<evidence type="ECO:0000256" key="1">
    <source>
        <dbReference type="ARBA" id="ARBA00012346"/>
    </source>
</evidence>
<name>A0A914EDB0_9BILA</name>
<dbReference type="PANTHER" id="PTHR12935">
    <property type="entry name" value="GAMMA-GLUTAMYLCYCLOTRANSFERASE"/>
    <property type="match status" value="1"/>
</dbReference>
<sequence length="197" mass="22376">MPAEVACFENNAVVTKHLNEQEDFFYYFAFGSNLLTERIHVQVKGAEFVGVGVLKSFELTFYDHGRRWCGAAASIEPNSDSEVWGCVWRVPNSFSDELDLQEASYHRLSVSIHIPSHNNTEVVCRTYQYTHHTNMERLPPSPHYKHVIVSGAIEHGLPDDYVAKLKAILDNGYKGPIPLKLHVLEELNSVQVEEEGY</sequence>
<keyword evidence="5" id="KW-1185">Reference proteome</keyword>
<evidence type="ECO:0000313" key="6">
    <source>
        <dbReference type="WBParaSite" id="ACRNAN_scaffold6977.g28953.t1"/>
    </source>
</evidence>
<dbReference type="CDD" id="cd06661">
    <property type="entry name" value="GGCT_like"/>
    <property type="match status" value="1"/>
</dbReference>
<protein>
    <recommendedName>
        <fullName evidence="1">gamma-glutamylcyclotransferase</fullName>
        <ecNumber evidence="1">4.3.2.9</ecNumber>
    </recommendedName>
</protein>
<dbReference type="InterPro" id="IPR036568">
    <property type="entry name" value="GGCT-like_sf"/>
</dbReference>
<accession>A0A914EDB0</accession>
<organism evidence="5 6">
    <name type="scientific">Acrobeloides nanus</name>
    <dbReference type="NCBI Taxonomy" id="290746"/>
    <lineage>
        <taxon>Eukaryota</taxon>
        <taxon>Metazoa</taxon>
        <taxon>Ecdysozoa</taxon>
        <taxon>Nematoda</taxon>
        <taxon>Chromadorea</taxon>
        <taxon>Rhabditida</taxon>
        <taxon>Tylenchina</taxon>
        <taxon>Cephalobomorpha</taxon>
        <taxon>Cephaloboidea</taxon>
        <taxon>Cephalobidae</taxon>
        <taxon>Acrobeloides</taxon>
    </lineage>
</organism>
<dbReference type="Proteomes" id="UP000887540">
    <property type="component" value="Unplaced"/>
</dbReference>
<keyword evidence="2" id="KW-0456">Lyase</keyword>
<proteinExistence type="predicted"/>
<dbReference type="AlphaFoldDB" id="A0A914EDB0"/>
<dbReference type="GO" id="GO:0003839">
    <property type="term" value="F:gamma-glutamylcyclotransferase activity"/>
    <property type="evidence" value="ECO:0007669"/>
    <property type="project" value="UniProtKB-EC"/>
</dbReference>
<evidence type="ECO:0000256" key="3">
    <source>
        <dbReference type="PIRSR" id="PIRSR617939-1"/>
    </source>
</evidence>
<reference evidence="6" key="1">
    <citation type="submission" date="2022-11" db="UniProtKB">
        <authorList>
            <consortium name="WormBaseParasite"/>
        </authorList>
    </citation>
    <scope>IDENTIFICATION</scope>
</reference>
<evidence type="ECO:0000313" key="5">
    <source>
        <dbReference type="Proteomes" id="UP000887540"/>
    </source>
</evidence>
<dbReference type="Pfam" id="PF13772">
    <property type="entry name" value="AIG2_2"/>
    <property type="match status" value="1"/>
</dbReference>
<evidence type="ECO:0000256" key="4">
    <source>
        <dbReference type="PIRSR" id="PIRSR617939-2"/>
    </source>
</evidence>
<evidence type="ECO:0000256" key="2">
    <source>
        <dbReference type="ARBA" id="ARBA00023239"/>
    </source>
</evidence>
<feature type="binding site" evidence="4">
    <location>
        <position position="144"/>
    </location>
    <ligand>
        <name>substrate</name>
    </ligand>
</feature>
<dbReference type="WBParaSite" id="ACRNAN_scaffold6977.g28953.t1">
    <property type="protein sequence ID" value="ACRNAN_scaffold6977.g28953.t1"/>
    <property type="gene ID" value="ACRNAN_scaffold6977.g28953"/>
</dbReference>
<dbReference type="InterPro" id="IPR017939">
    <property type="entry name" value="G-Glutamylcylcotransferase"/>
</dbReference>